<dbReference type="Pfam" id="PF04306">
    <property type="entry name" value="DUF456"/>
    <property type="match status" value="1"/>
</dbReference>
<feature type="transmembrane region" description="Helical" evidence="1">
    <location>
        <begin position="83"/>
        <end position="116"/>
    </location>
</feature>
<name>A0A3R5X129_9BACT</name>
<protein>
    <submittedName>
        <fullName evidence="2">DUF456 domain-containing protein</fullName>
    </submittedName>
</protein>
<evidence type="ECO:0000313" key="2">
    <source>
        <dbReference type="EMBL" id="QAR31938.1"/>
    </source>
</evidence>
<proteinExistence type="predicted"/>
<dbReference type="InterPro" id="IPR007403">
    <property type="entry name" value="DUF456"/>
</dbReference>
<dbReference type="RefSeq" id="WP_128465225.1">
    <property type="nucleotide sequence ID" value="NZ_CP035108.1"/>
</dbReference>
<evidence type="ECO:0000256" key="1">
    <source>
        <dbReference type="SAM" id="Phobius"/>
    </source>
</evidence>
<reference evidence="2 3" key="1">
    <citation type="submission" date="2019-01" db="EMBL/GenBank/DDBJ databases">
        <title>Geovibrio thiophilus DSM 11263, complete genome.</title>
        <authorList>
            <person name="Spring S."/>
            <person name="Bunk B."/>
            <person name="Sproer C."/>
        </authorList>
    </citation>
    <scope>NUCLEOTIDE SEQUENCE [LARGE SCALE GENOMIC DNA]</scope>
    <source>
        <strain evidence="2 3">DSM 11263</strain>
    </source>
</reference>
<keyword evidence="1" id="KW-1133">Transmembrane helix</keyword>
<dbReference type="Proteomes" id="UP000287502">
    <property type="component" value="Chromosome"/>
</dbReference>
<keyword evidence="1" id="KW-0812">Transmembrane</keyword>
<feature type="transmembrane region" description="Helical" evidence="1">
    <location>
        <begin position="20"/>
        <end position="42"/>
    </location>
</feature>
<keyword evidence="3" id="KW-1185">Reference proteome</keyword>
<sequence>MSPELELIALVSIGLQTVFVLLNLLGLPGNIAALLIPLFWAASGHMQWNVFYTVLVLITVGEAVELAASYFVGKKYGVSNMSFFASVIGSLIGGLFGAGILLGIGAVPGTFLGAFLGTYLYEYFKFSDHRTALKRGIATFTGRFIGTAMKVVLGFMAVFETWKGLTAGF</sequence>
<dbReference type="OrthoDB" id="5456272at2"/>
<evidence type="ECO:0000313" key="3">
    <source>
        <dbReference type="Proteomes" id="UP000287502"/>
    </source>
</evidence>
<dbReference type="KEGG" id="gtl:EP073_00535"/>
<feature type="transmembrane region" description="Helical" evidence="1">
    <location>
        <begin position="137"/>
        <end position="159"/>
    </location>
</feature>
<feature type="transmembrane region" description="Helical" evidence="1">
    <location>
        <begin position="49"/>
        <end position="71"/>
    </location>
</feature>
<accession>A0A3R5X129</accession>
<organism evidence="2 3">
    <name type="scientific">Geovibrio thiophilus</name>
    <dbReference type="NCBI Taxonomy" id="139438"/>
    <lineage>
        <taxon>Bacteria</taxon>
        <taxon>Pseudomonadati</taxon>
        <taxon>Deferribacterota</taxon>
        <taxon>Deferribacteres</taxon>
        <taxon>Deferribacterales</taxon>
        <taxon>Geovibrionaceae</taxon>
        <taxon>Geovibrio</taxon>
    </lineage>
</organism>
<keyword evidence="1" id="KW-0472">Membrane</keyword>
<dbReference type="EMBL" id="CP035108">
    <property type="protein sequence ID" value="QAR31938.1"/>
    <property type="molecule type" value="Genomic_DNA"/>
</dbReference>
<gene>
    <name evidence="2" type="ORF">EP073_00535</name>
</gene>
<dbReference type="AlphaFoldDB" id="A0A3R5X129"/>